<dbReference type="InterPro" id="IPR050155">
    <property type="entry name" value="HAD-like_hydrolase_sf"/>
</dbReference>
<dbReference type="EMBL" id="SWBM01000005">
    <property type="protein sequence ID" value="TKC15505.1"/>
    <property type="molecule type" value="Genomic_DNA"/>
</dbReference>
<dbReference type="Proteomes" id="UP000307756">
    <property type="component" value="Unassembled WGS sequence"/>
</dbReference>
<keyword evidence="1 3" id="KW-0378">Hydrolase</keyword>
<gene>
    <name evidence="3" type="ORF">FA727_18990</name>
</gene>
<dbReference type="SFLD" id="SFLDS00003">
    <property type="entry name" value="Haloacid_Dehalogenase"/>
    <property type="match status" value="1"/>
</dbReference>
<dbReference type="Pfam" id="PF13419">
    <property type="entry name" value="HAD_2"/>
    <property type="match status" value="1"/>
</dbReference>
<sequence>MKYSTIIFDLDGTLLDTSEGIMVGASYTAQRMGISELTTDQQKSFIGPPILESFIRECGLTKSEAEIAVSMYRERYQEKGLYEAKHYYKMEELLALLKKKGFKLAVATLKMDRFAKEILQHFGLFHYFDSINGIDEKDTLSKKDIIQLCLKEIEEYDFSRVVLIGDSIFDAIGAKEAGIDFIGVTYGFGFKAKEDIEQVGAIFTAESVKDIMGYLEV</sequence>
<dbReference type="GO" id="GO:0005829">
    <property type="term" value="C:cytosol"/>
    <property type="evidence" value="ECO:0007669"/>
    <property type="project" value="TreeGrafter"/>
</dbReference>
<dbReference type="Gene3D" id="3.40.50.1000">
    <property type="entry name" value="HAD superfamily/HAD-like"/>
    <property type="match status" value="1"/>
</dbReference>
<protein>
    <submittedName>
        <fullName evidence="3">HAD family hydrolase</fullName>
    </submittedName>
</protein>
<reference evidence="3 4" key="1">
    <citation type="journal article" date="2011" name="J. Microbiol.">
        <title>Bacillus kyonggiensis sp. nov., isolated from soil of a lettuce field.</title>
        <authorList>
            <person name="Dong K."/>
            <person name="Lee S."/>
        </authorList>
    </citation>
    <scope>NUCLEOTIDE SEQUENCE [LARGE SCALE GENOMIC DNA]</scope>
    <source>
        <strain evidence="3 4">NB22</strain>
    </source>
</reference>
<dbReference type="SFLD" id="SFLDG01129">
    <property type="entry name" value="C1.5:_HAD__Beta-PGM__Phosphata"/>
    <property type="match status" value="1"/>
</dbReference>
<dbReference type="GO" id="GO:0016787">
    <property type="term" value="F:hydrolase activity"/>
    <property type="evidence" value="ECO:0007669"/>
    <property type="project" value="UniProtKB-KW"/>
</dbReference>
<dbReference type="OrthoDB" id="9792518at2"/>
<proteinExistence type="predicted"/>
<dbReference type="PANTHER" id="PTHR43434:SF20">
    <property type="entry name" value="5'-NUCLEOTIDASE"/>
    <property type="match status" value="1"/>
</dbReference>
<name>A0A4U1CZR6_9BACI</name>
<dbReference type="InterPro" id="IPR023198">
    <property type="entry name" value="PGP-like_dom2"/>
</dbReference>
<dbReference type="InterPro" id="IPR023214">
    <property type="entry name" value="HAD_sf"/>
</dbReference>
<dbReference type="PANTHER" id="PTHR43434">
    <property type="entry name" value="PHOSPHOGLYCOLATE PHOSPHATASE"/>
    <property type="match status" value="1"/>
</dbReference>
<evidence type="ECO:0000313" key="4">
    <source>
        <dbReference type="Proteomes" id="UP000307756"/>
    </source>
</evidence>
<accession>A0A4U1CZR6</accession>
<dbReference type="InterPro" id="IPR036412">
    <property type="entry name" value="HAD-like_sf"/>
</dbReference>
<keyword evidence="2" id="KW-0460">Magnesium</keyword>
<dbReference type="Gene3D" id="1.10.150.240">
    <property type="entry name" value="Putative phosphatase, domain 2"/>
    <property type="match status" value="1"/>
</dbReference>
<organism evidence="3 4">
    <name type="scientific">Robertmurraya kyonggiensis</name>
    <dbReference type="NCBI Taxonomy" id="1037680"/>
    <lineage>
        <taxon>Bacteria</taxon>
        <taxon>Bacillati</taxon>
        <taxon>Bacillota</taxon>
        <taxon>Bacilli</taxon>
        <taxon>Bacillales</taxon>
        <taxon>Bacillaceae</taxon>
        <taxon>Robertmurraya</taxon>
    </lineage>
</organism>
<dbReference type="InterPro" id="IPR041492">
    <property type="entry name" value="HAD_2"/>
</dbReference>
<dbReference type="RefSeq" id="WP_136833107.1">
    <property type="nucleotide sequence ID" value="NZ_SWBM01000005.1"/>
</dbReference>
<evidence type="ECO:0000256" key="1">
    <source>
        <dbReference type="ARBA" id="ARBA00022801"/>
    </source>
</evidence>
<evidence type="ECO:0000313" key="3">
    <source>
        <dbReference type="EMBL" id="TKC15505.1"/>
    </source>
</evidence>
<keyword evidence="4" id="KW-1185">Reference proteome</keyword>
<comment type="caution">
    <text evidence="3">The sequence shown here is derived from an EMBL/GenBank/DDBJ whole genome shotgun (WGS) entry which is preliminary data.</text>
</comment>
<evidence type="ECO:0000256" key="2">
    <source>
        <dbReference type="ARBA" id="ARBA00022842"/>
    </source>
</evidence>
<dbReference type="AlphaFoldDB" id="A0A4U1CZR6"/>
<dbReference type="SUPFAM" id="SSF56784">
    <property type="entry name" value="HAD-like"/>
    <property type="match status" value="1"/>
</dbReference>
<dbReference type="GO" id="GO:0004713">
    <property type="term" value="F:protein tyrosine kinase activity"/>
    <property type="evidence" value="ECO:0007669"/>
    <property type="project" value="TreeGrafter"/>
</dbReference>